<sequence length="353" mass="38353">MKKLAICLALTLGAGHINPILAKEGDDKLMQQAQSLFKPIPATPPALRDGVTITPGKIALGKWLYFDPRLSRSWLISCNTCHNLALGGGDLQETSIGHGWAKGPRNAPTVLNAVFNVAQFWDGRASDLAAQAKGPVQAGVEMNNTPERVEDTLKSIPEYVQSFRKAFPNEANPVTFDNTAKAIEAFEATLLTPKSRFDQYLKGNSEALTETEKTGLKLFMDKGCSNCHNGVNVGGNSYHPFGVAKKPRPDVLPEKDKGRFAITKKASDEFVFRAPSLRNVALTPPYFHSGQVWNLNQAVDIMGSTQLGITLDSKDTASVVAFLKTLTGEQPKIEYPILPTHTGETPLPVTDIK</sequence>
<keyword evidence="10 12" id="KW-0408">Iron</keyword>
<evidence type="ECO:0000256" key="2">
    <source>
        <dbReference type="ARBA" id="ARBA00022448"/>
    </source>
</evidence>
<evidence type="ECO:0000259" key="14">
    <source>
        <dbReference type="PROSITE" id="PS51007"/>
    </source>
</evidence>
<dbReference type="InterPro" id="IPR004852">
    <property type="entry name" value="Di-haem_cyt_c_peroxidsae"/>
</dbReference>
<dbReference type="FunFam" id="1.10.760.10:FF:000004">
    <property type="entry name" value="Cytochrome c peroxidase"/>
    <property type="match status" value="1"/>
</dbReference>
<reference evidence="15 16" key="1">
    <citation type="journal article" date="2017" name="ISME J.">
        <title>An acid-tolerant ammonia-oxidizing ?-proteobacterium from soil.</title>
        <authorList>
            <person name="Hayatsu M."/>
            <person name="Tago K."/>
            <person name="Uchiyama I."/>
            <person name="Toyoda A."/>
            <person name="Wang Y."/>
            <person name="Shimomura Y."/>
            <person name="Okubo T."/>
            <person name="Kurisu F."/>
            <person name="Hirono Y."/>
            <person name="Nonaka K."/>
            <person name="Akiyama H."/>
            <person name="Itoh T."/>
            <person name="Takami H."/>
        </authorList>
    </citation>
    <scope>NUCLEOTIDE SEQUENCE [LARGE SCALE GENOMIC DNA]</scope>
    <source>
        <strain evidence="15 16">TAO100</strain>
    </source>
</reference>
<dbReference type="GO" id="GO:0020037">
    <property type="term" value="F:heme binding"/>
    <property type="evidence" value="ECO:0007669"/>
    <property type="project" value="InterPro"/>
</dbReference>
<dbReference type="InterPro" id="IPR009056">
    <property type="entry name" value="Cyt_c-like_dom"/>
</dbReference>
<dbReference type="PANTHER" id="PTHR30600:SF7">
    <property type="entry name" value="CYTOCHROME C PEROXIDASE-RELATED"/>
    <property type="match status" value="1"/>
</dbReference>
<dbReference type="PIRSF" id="PIRSF000294">
    <property type="entry name" value="Cytochrome-c_peroxidase"/>
    <property type="match status" value="1"/>
</dbReference>
<dbReference type="PANTHER" id="PTHR30600">
    <property type="entry name" value="CYTOCHROME C PEROXIDASE-RELATED"/>
    <property type="match status" value="1"/>
</dbReference>
<evidence type="ECO:0000256" key="6">
    <source>
        <dbReference type="ARBA" id="ARBA00022729"/>
    </source>
</evidence>
<dbReference type="GO" id="GO:0004130">
    <property type="term" value="F:cytochrome-c peroxidase activity"/>
    <property type="evidence" value="ECO:0007669"/>
    <property type="project" value="TreeGrafter"/>
</dbReference>
<dbReference type="InterPro" id="IPR051395">
    <property type="entry name" value="Cytochrome_c_Peroxidase/MauG"/>
</dbReference>
<dbReference type="Pfam" id="PF00034">
    <property type="entry name" value="Cytochrom_C"/>
    <property type="match status" value="1"/>
</dbReference>
<keyword evidence="5 12" id="KW-0479">Metal-binding</keyword>
<comment type="subcellular location">
    <subcellularLocation>
        <location evidence="1">Periplasm</location>
    </subcellularLocation>
</comment>
<evidence type="ECO:0000256" key="7">
    <source>
        <dbReference type="ARBA" id="ARBA00022764"/>
    </source>
</evidence>
<dbReference type="RefSeq" id="WP_096527333.1">
    <property type="nucleotide sequence ID" value="NZ_AP014836.1"/>
</dbReference>
<feature type="binding site" description="axial binding residue" evidence="12">
    <location>
        <position position="302"/>
    </location>
    <ligand>
        <name>heme c</name>
        <dbReference type="ChEBI" id="CHEBI:61717"/>
        <label>2</label>
    </ligand>
    <ligandPart>
        <name>Fe</name>
        <dbReference type="ChEBI" id="CHEBI:18248"/>
    </ligandPart>
</feature>
<protein>
    <submittedName>
        <fullName evidence="15">Cytochrome-c peroxidase</fullName>
    </submittedName>
</protein>
<dbReference type="GO" id="GO:0046872">
    <property type="term" value="F:metal ion binding"/>
    <property type="evidence" value="ECO:0007669"/>
    <property type="project" value="UniProtKB-KW"/>
</dbReference>
<dbReference type="PROSITE" id="PS51007">
    <property type="entry name" value="CYTC"/>
    <property type="match status" value="2"/>
</dbReference>
<dbReference type="SUPFAM" id="SSF46626">
    <property type="entry name" value="Cytochrome c"/>
    <property type="match status" value="2"/>
</dbReference>
<dbReference type="Proteomes" id="UP000243679">
    <property type="component" value="Chromosome"/>
</dbReference>
<evidence type="ECO:0000256" key="3">
    <source>
        <dbReference type="ARBA" id="ARBA00022559"/>
    </source>
</evidence>
<feature type="signal peptide" evidence="13">
    <location>
        <begin position="1"/>
        <end position="22"/>
    </location>
</feature>
<keyword evidence="2" id="KW-0813">Transport</keyword>
<comment type="cofactor">
    <cofactor evidence="11">
        <name>heme</name>
        <dbReference type="ChEBI" id="CHEBI:30413"/>
    </cofactor>
    <text evidence="11">Binds 2 heme groups.</text>
</comment>
<evidence type="ECO:0000313" key="16">
    <source>
        <dbReference type="Proteomes" id="UP000243679"/>
    </source>
</evidence>
<dbReference type="EMBL" id="AP014836">
    <property type="protein sequence ID" value="BAW80832.1"/>
    <property type="molecule type" value="Genomic_DNA"/>
</dbReference>
<feature type="domain" description="Cytochrome c" evidence="14">
    <location>
        <begin position="56"/>
        <end position="164"/>
    </location>
</feature>
<dbReference type="Pfam" id="PF03150">
    <property type="entry name" value="CCP_MauG"/>
    <property type="match status" value="1"/>
</dbReference>
<dbReference type="GO" id="GO:0009055">
    <property type="term" value="F:electron transfer activity"/>
    <property type="evidence" value="ECO:0007669"/>
    <property type="project" value="InterPro"/>
</dbReference>
<keyword evidence="8" id="KW-0249">Electron transport</keyword>
<evidence type="ECO:0000256" key="5">
    <source>
        <dbReference type="ARBA" id="ARBA00022723"/>
    </source>
</evidence>
<dbReference type="InterPro" id="IPR036909">
    <property type="entry name" value="Cyt_c-like_dom_sf"/>
</dbReference>
<dbReference type="InterPro" id="IPR026259">
    <property type="entry name" value="MauG/Cytc_peroxidase"/>
</dbReference>
<feature type="binding site" description="covalent" evidence="11">
    <location>
        <position position="227"/>
    </location>
    <ligand>
        <name>heme c</name>
        <dbReference type="ChEBI" id="CHEBI:61717"/>
        <label>2</label>
    </ligand>
</feature>
<feature type="binding site" description="axial binding residue" evidence="12">
    <location>
        <position position="228"/>
    </location>
    <ligand>
        <name>heme c</name>
        <dbReference type="ChEBI" id="CHEBI:61717"/>
        <label>2</label>
    </ligand>
    <ligandPart>
        <name>Fe</name>
        <dbReference type="ChEBI" id="CHEBI:18248"/>
    </ligandPart>
</feature>
<evidence type="ECO:0000256" key="11">
    <source>
        <dbReference type="PIRSR" id="PIRSR000294-1"/>
    </source>
</evidence>
<feature type="binding site" description="axial binding residue" evidence="12">
    <location>
        <position position="82"/>
    </location>
    <ligand>
        <name>heme c</name>
        <dbReference type="ChEBI" id="CHEBI:61717"/>
        <label>1</label>
    </ligand>
    <ligandPart>
        <name>Fe</name>
        <dbReference type="ChEBI" id="CHEBI:18248"/>
    </ligandPart>
</feature>
<feature type="chain" id="PRO_5012591634" evidence="13">
    <location>
        <begin position="23"/>
        <end position="353"/>
    </location>
</feature>
<evidence type="ECO:0000256" key="1">
    <source>
        <dbReference type="ARBA" id="ARBA00004418"/>
    </source>
</evidence>
<organism evidence="15 16">
    <name type="scientific">Candidatus Nitrosoglobus terrae</name>
    <dbReference type="NCBI Taxonomy" id="1630141"/>
    <lineage>
        <taxon>Bacteria</taxon>
        <taxon>Pseudomonadati</taxon>
        <taxon>Pseudomonadota</taxon>
        <taxon>Gammaproteobacteria</taxon>
        <taxon>Chromatiales</taxon>
        <taxon>Chromatiaceae</taxon>
        <taxon>Candidatus Nitrosoglobus</taxon>
    </lineage>
</organism>
<keyword evidence="7" id="KW-0574">Periplasm</keyword>
<keyword evidence="16" id="KW-1185">Reference proteome</keyword>
<gene>
    <name evidence="15" type="ORF">TAO_1462</name>
</gene>
<name>A0A1Q2SNX6_9GAMM</name>
<evidence type="ECO:0000256" key="10">
    <source>
        <dbReference type="ARBA" id="ARBA00023004"/>
    </source>
</evidence>
<comment type="PTM">
    <text evidence="11">Binds 2 heme groups per subunit.</text>
</comment>
<dbReference type="Gene3D" id="1.10.760.10">
    <property type="entry name" value="Cytochrome c-like domain"/>
    <property type="match status" value="2"/>
</dbReference>
<feature type="binding site" description="covalent" evidence="11">
    <location>
        <position position="81"/>
    </location>
    <ligand>
        <name>heme c</name>
        <dbReference type="ChEBI" id="CHEBI:61717"/>
        <label>1</label>
    </ligand>
</feature>
<dbReference type="GO" id="GO:0042597">
    <property type="term" value="C:periplasmic space"/>
    <property type="evidence" value="ECO:0007669"/>
    <property type="project" value="UniProtKB-SubCell"/>
</dbReference>
<feature type="binding site" description="axial binding residue" evidence="12">
    <location>
        <position position="98"/>
    </location>
    <ligand>
        <name>heme c</name>
        <dbReference type="ChEBI" id="CHEBI:61717"/>
        <label>1</label>
    </ligand>
    <ligandPart>
        <name>Fe</name>
        <dbReference type="ChEBI" id="CHEBI:18248"/>
    </ligandPart>
</feature>
<evidence type="ECO:0000256" key="8">
    <source>
        <dbReference type="ARBA" id="ARBA00022982"/>
    </source>
</evidence>
<keyword evidence="6 13" id="KW-0732">Signal</keyword>
<proteinExistence type="predicted"/>
<evidence type="ECO:0000256" key="4">
    <source>
        <dbReference type="ARBA" id="ARBA00022617"/>
    </source>
</evidence>
<evidence type="ECO:0000313" key="15">
    <source>
        <dbReference type="EMBL" id="BAW80832.1"/>
    </source>
</evidence>
<keyword evidence="4 11" id="KW-0349">Heme</keyword>
<evidence type="ECO:0000256" key="12">
    <source>
        <dbReference type="PIRSR" id="PIRSR000294-2"/>
    </source>
</evidence>
<dbReference type="KEGG" id="ntt:TAO_1462"/>
<keyword evidence="9" id="KW-0560">Oxidoreductase</keyword>
<evidence type="ECO:0000256" key="9">
    <source>
        <dbReference type="ARBA" id="ARBA00023002"/>
    </source>
</evidence>
<feature type="binding site" description="covalent" evidence="11">
    <location>
        <position position="224"/>
    </location>
    <ligand>
        <name>heme c</name>
        <dbReference type="ChEBI" id="CHEBI:61717"/>
        <label>2</label>
    </ligand>
</feature>
<dbReference type="AlphaFoldDB" id="A0A1Q2SNX6"/>
<accession>A0A1Q2SNX6</accession>
<feature type="domain" description="Cytochrome c" evidence="14">
    <location>
        <begin position="210"/>
        <end position="327"/>
    </location>
</feature>
<dbReference type="OrthoDB" id="9805202at2"/>
<keyword evidence="3 15" id="KW-0575">Peroxidase</keyword>
<feature type="binding site" description="covalent" evidence="11">
    <location>
        <position position="78"/>
    </location>
    <ligand>
        <name>heme c</name>
        <dbReference type="ChEBI" id="CHEBI:61717"/>
        <label>1</label>
    </ligand>
</feature>
<evidence type="ECO:0000256" key="13">
    <source>
        <dbReference type="SAM" id="SignalP"/>
    </source>
</evidence>